<evidence type="ECO:0000313" key="2">
    <source>
        <dbReference type="EMBL" id="VCX39507.1"/>
    </source>
</evidence>
<comment type="caution">
    <text evidence="2">The sequence shown here is derived from an EMBL/GenBank/DDBJ whole genome shotgun (WGS) entry which is preliminary data.</text>
</comment>
<protein>
    <submittedName>
        <fullName evidence="2">Uncharacterized protein</fullName>
    </submittedName>
</protein>
<keyword evidence="3" id="KW-1185">Reference proteome</keyword>
<sequence>MKRPASVPAASAAVAPSPRSPCSSHGQVFLSDLSQRRAGGQDQRAWGPGPTGVGVGGEVGFRFKLLVLQECRITARVPEHKQS</sequence>
<gene>
    <name evidence="2" type="ORF">BN2614_LOCUS7</name>
</gene>
<accession>A0A9X9M913</accession>
<dbReference type="Proteomes" id="UP000269945">
    <property type="component" value="Unassembled WGS sequence"/>
</dbReference>
<evidence type="ECO:0000256" key="1">
    <source>
        <dbReference type="SAM" id="MobiDB-lite"/>
    </source>
</evidence>
<feature type="region of interest" description="Disordered" evidence="1">
    <location>
        <begin position="1"/>
        <end position="26"/>
    </location>
</feature>
<proteinExistence type="predicted"/>
<feature type="compositionally biased region" description="Low complexity" evidence="1">
    <location>
        <begin position="1"/>
        <end position="24"/>
    </location>
</feature>
<evidence type="ECO:0000313" key="3">
    <source>
        <dbReference type="Proteomes" id="UP000269945"/>
    </source>
</evidence>
<dbReference type="AlphaFoldDB" id="A0A9X9M913"/>
<name>A0A9X9M913_GULGU</name>
<dbReference type="EMBL" id="CYRY02044529">
    <property type="protein sequence ID" value="VCX39507.1"/>
    <property type="molecule type" value="Genomic_DNA"/>
</dbReference>
<organism evidence="2 3">
    <name type="scientific">Gulo gulo</name>
    <name type="common">Wolverine</name>
    <name type="synonym">Gluton</name>
    <dbReference type="NCBI Taxonomy" id="48420"/>
    <lineage>
        <taxon>Eukaryota</taxon>
        <taxon>Metazoa</taxon>
        <taxon>Chordata</taxon>
        <taxon>Craniata</taxon>
        <taxon>Vertebrata</taxon>
        <taxon>Euteleostomi</taxon>
        <taxon>Mammalia</taxon>
        <taxon>Eutheria</taxon>
        <taxon>Laurasiatheria</taxon>
        <taxon>Carnivora</taxon>
        <taxon>Caniformia</taxon>
        <taxon>Musteloidea</taxon>
        <taxon>Mustelidae</taxon>
        <taxon>Guloninae</taxon>
        <taxon>Gulo</taxon>
    </lineage>
</organism>
<reference evidence="2 3" key="1">
    <citation type="submission" date="2018-10" db="EMBL/GenBank/DDBJ databases">
        <authorList>
            <person name="Ekblom R."/>
            <person name="Jareborg N."/>
        </authorList>
    </citation>
    <scope>NUCLEOTIDE SEQUENCE [LARGE SCALE GENOMIC DNA]</scope>
    <source>
        <tissue evidence="2">Muscle</tissue>
    </source>
</reference>